<protein>
    <submittedName>
        <fullName evidence="1">Uncharacterized protein</fullName>
    </submittedName>
</protein>
<dbReference type="AlphaFoldDB" id="A0A376L1P4"/>
<accession>A0A376L1P4</accession>
<proteinExistence type="predicted"/>
<gene>
    <name evidence="1" type="ORF">NCTC10418_05884</name>
</gene>
<sequence>MAFPTWRKSICRRKHNTARRRCCSWPDKAFTPHPASPPLLQQAGNHAGHAVGLFQHGDASLHQHLLFGHIGRFRRVVGIHNVTDSDFGVVLHTGQVVGGVVQTVDRRTQPWTGSAKRSIHRGRDAGDHLVSRARRGQLSTARKHLQYPWCLPDPR</sequence>
<reference evidence="1 2" key="1">
    <citation type="submission" date="2018-06" db="EMBL/GenBank/DDBJ databases">
        <authorList>
            <consortium name="Pathogen Informatics"/>
            <person name="Doyle S."/>
        </authorList>
    </citation>
    <scope>NUCLEOTIDE SEQUENCE [LARGE SCALE GENOMIC DNA]</scope>
    <source>
        <strain evidence="1 2">NCTC10418</strain>
    </source>
</reference>
<name>A0A376L1P4_ECOLX</name>
<evidence type="ECO:0000313" key="1">
    <source>
        <dbReference type="EMBL" id="STE88190.1"/>
    </source>
</evidence>
<dbReference type="Proteomes" id="UP000255460">
    <property type="component" value="Unassembled WGS sequence"/>
</dbReference>
<organism evidence="1 2">
    <name type="scientific">Escherichia coli</name>
    <dbReference type="NCBI Taxonomy" id="562"/>
    <lineage>
        <taxon>Bacteria</taxon>
        <taxon>Pseudomonadati</taxon>
        <taxon>Pseudomonadota</taxon>
        <taxon>Gammaproteobacteria</taxon>
        <taxon>Enterobacterales</taxon>
        <taxon>Enterobacteriaceae</taxon>
        <taxon>Escherichia</taxon>
    </lineage>
</organism>
<dbReference type="EMBL" id="UFZQ01000001">
    <property type="protein sequence ID" value="STE88190.1"/>
    <property type="molecule type" value="Genomic_DNA"/>
</dbReference>
<evidence type="ECO:0000313" key="2">
    <source>
        <dbReference type="Proteomes" id="UP000255460"/>
    </source>
</evidence>